<organism evidence="2 3">
    <name type="scientific">Anaeromyxobacter oryzae</name>
    <dbReference type="NCBI Taxonomy" id="2918170"/>
    <lineage>
        <taxon>Bacteria</taxon>
        <taxon>Pseudomonadati</taxon>
        <taxon>Myxococcota</taxon>
        <taxon>Myxococcia</taxon>
        <taxon>Myxococcales</taxon>
        <taxon>Cystobacterineae</taxon>
        <taxon>Anaeromyxobacteraceae</taxon>
        <taxon>Anaeromyxobacter</taxon>
    </lineage>
</organism>
<dbReference type="EMBL" id="AP025591">
    <property type="protein sequence ID" value="BDG05537.1"/>
    <property type="molecule type" value="Genomic_DNA"/>
</dbReference>
<evidence type="ECO:0000313" key="2">
    <source>
        <dbReference type="EMBL" id="BDG05537.1"/>
    </source>
</evidence>
<gene>
    <name evidence="2" type="ORF">AMOR_45330</name>
</gene>
<feature type="transmembrane region" description="Helical" evidence="1">
    <location>
        <begin position="58"/>
        <end position="82"/>
    </location>
</feature>
<keyword evidence="1" id="KW-0812">Transmembrane</keyword>
<dbReference type="InterPro" id="IPR021776">
    <property type="entry name" value="ActD"/>
</dbReference>
<name>A0ABM7X194_9BACT</name>
<sequence>MPGDRAVLATFAEPSDAARAVRALRAAGFQVQTAMPAPFPEVIAALGRPRSRLGLATLPGAIAGLLAGVALTVGTSLAWPLVTGGKPVVSVPPFVIVIFEMTVLVGSLTNLVAVVVGSRAGGRRQAAVFRPRAVEDRVAVRAVVGAGADGAAALRILRESGADEVGDA</sequence>
<keyword evidence="3" id="KW-1185">Reference proteome</keyword>
<dbReference type="RefSeq" id="WP_248354460.1">
    <property type="nucleotide sequence ID" value="NZ_AP025591.1"/>
</dbReference>
<protein>
    <recommendedName>
        <fullName evidence="4">DUF3341 domain-containing protein</fullName>
    </recommendedName>
</protein>
<accession>A0ABM7X194</accession>
<reference evidence="3" key="1">
    <citation type="journal article" date="2022" name="Int. J. Syst. Evol. Microbiol.">
        <title>Anaeromyxobacter oryzae sp. nov., Anaeromyxobacter diazotrophicus sp. nov. and Anaeromyxobacter paludicola sp. nov., isolated from paddy soils.</title>
        <authorList>
            <person name="Itoh H."/>
            <person name="Xu Z."/>
            <person name="Mise K."/>
            <person name="Masuda Y."/>
            <person name="Ushijima N."/>
            <person name="Hayakawa C."/>
            <person name="Shiratori Y."/>
            <person name="Senoo K."/>
        </authorList>
    </citation>
    <scope>NUCLEOTIDE SEQUENCE [LARGE SCALE GENOMIC DNA]</scope>
    <source>
        <strain evidence="3">Red232</strain>
    </source>
</reference>
<proteinExistence type="predicted"/>
<keyword evidence="1" id="KW-1133">Transmembrane helix</keyword>
<keyword evidence="1" id="KW-0472">Membrane</keyword>
<dbReference type="Pfam" id="PF11821">
    <property type="entry name" value="ActD"/>
    <property type="match status" value="1"/>
</dbReference>
<feature type="transmembrane region" description="Helical" evidence="1">
    <location>
        <begin position="94"/>
        <end position="116"/>
    </location>
</feature>
<evidence type="ECO:0008006" key="4">
    <source>
        <dbReference type="Google" id="ProtNLM"/>
    </source>
</evidence>
<dbReference type="Proteomes" id="UP001162891">
    <property type="component" value="Chromosome"/>
</dbReference>
<evidence type="ECO:0000256" key="1">
    <source>
        <dbReference type="SAM" id="Phobius"/>
    </source>
</evidence>
<evidence type="ECO:0000313" key="3">
    <source>
        <dbReference type="Proteomes" id="UP001162891"/>
    </source>
</evidence>